<name>A0ABR2SQN9_9ROSI</name>
<proteinExistence type="predicted"/>
<dbReference type="Proteomes" id="UP001396334">
    <property type="component" value="Unassembled WGS sequence"/>
</dbReference>
<comment type="caution">
    <text evidence="2">The sequence shown here is derived from an EMBL/GenBank/DDBJ whole genome shotgun (WGS) entry which is preliminary data.</text>
</comment>
<evidence type="ECO:0000313" key="2">
    <source>
        <dbReference type="EMBL" id="KAK9027467.1"/>
    </source>
</evidence>
<evidence type="ECO:0000313" key="3">
    <source>
        <dbReference type="Proteomes" id="UP001396334"/>
    </source>
</evidence>
<protein>
    <submittedName>
        <fullName evidence="2">Uncharacterized protein</fullName>
    </submittedName>
</protein>
<dbReference type="EMBL" id="JBBPBN010000012">
    <property type="protein sequence ID" value="KAK9027467.1"/>
    <property type="molecule type" value="Genomic_DNA"/>
</dbReference>
<sequence length="90" mass="9745">MDPSLLIITSSSLIFTSRSHNCCFGLTLVVLLARMSQNDTLHPDVDSLVTPIGALSPMSTCEFKKSENFKKKENKGHGGGGSKPHTKKEV</sequence>
<evidence type="ECO:0000256" key="1">
    <source>
        <dbReference type="SAM" id="MobiDB-lite"/>
    </source>
</evidence>
<keyword evidence="3" id="KW-1185">Reference proteome</keyword>
<gene>
    <name evidence="2" type="ORF">V6N11_067302</name>
</gene>
<reference evidence="2 3" key="1">
    <citation type="journal article" date="2024" name="G3 (Bethesda)">
        <title>Genome assembly of Hibiscus sabdariffa L. provides insights into metabolisms of medicinal natural products.</title>
        <authorList>
            <person name="Kim T."/>
        </authorList>
    </citation>
    <scope>NUCLEOTIDE SEQUENCE [LARGE SCALE GENOMIC DNA]</scope>
    <source>
        <strain evidence="2">TK-2024</strain>
        <tissue evidence="2">Old leaves</tissue>
    </source>
</reference>
<organism evidence="2 3">
    <name type="scientific">Hibiscus sabdariffa</name>
    <name type="common">roselle</name>
    <dbReference type="NCBI Taxonomy" id="183260"/>
    <lineage>
        <taxon>Eukaryota</taxon>
        <taxon>Viridiplantae</taxon>
        <taxon>Streptophyta</taxon>
        <taxon>Embryophyta</taxon>
        <taxon>Tracheophyta</taxon>
        <taxon>Spermatophyta</taxon>
        <taxon>Magnoliopsida</taxon>
        <taxon>eudicotyledons</taxon>
        <taxon>Gunneridae</taxon>
        <taxon>Pentapetalae</taxon>
        <taxon>rosids</taxon>
        <taxon>malvids</taxon>
        <taxon>Malvales</taxon>
        <taxon>Malvaceae</taxon>
        <taxon>Malvoideae</taxon>
        <taxon>Hibiscus</taxon>
    </lineage>
</organism>
<accession>A0ABR2SQN9</accession>
<feature type="region of interest" description="Disordered" evidence="1">
    <location>
        <begin position="66"/>
        <end position="90"/>
    </location>
</feature>